<dbReference type="Proteomes" id="UP000602260">
    <property type="component" value="Unassembled WGS sequence"/>
</dbReference>
<evidence type="ECO:0000256" key="1">
    <source>
        <dbReference type="SAM" id="MobiDB-lite"/>
    </source>
</evidence>
<dbReference type="InterPro" id="IPR007391">
    <property type="entry name" value="Vancomycin_resist_VanW"/>
</dbReference>
<name>A0A8J6J7C5_9FIRM</name>
<feature type="transmembrane region" description="Helical" evidence="2">
    <location>
        <begin position="21"/>
        <end position="43"/>
    </location>
</feature>
<feature type="region of interest" description="Disordered" evidence="1">
    <location>
        <begin position="533"/>
        <end position="602"/>
    </location>
</feature>
<keyword evidence="4" id="KW-1185">Reference proteome</keyword>
<gene>
    <name evidence="3" type="ORF">H8S55_12990</name>
</gene>
<dbReference type="EMBL" id="JACOPN010000012">
    <property type="protein sequence ID" value="MBC5718212.1"/>
    <property type="molecule type" value="Genomic_DNA"/>
</dbReference>
<dbReference type="RefSeq" id="WP_186879278.1">
    <property type="nucleotide sequence ID" value="NZ_JACOPN010000012.1"/>
</dbReference>
<reference evidence="3" key="1">
    <citation type="submission" date="2020-08" db="EMBL/GenBank/DDBJ databases">
        <title>Genome public.</title>
        <authorList>
            <person name="Liu C."/>
            <person name="Sun Q."/>
        </authorList>
    </citation>
    <scope>NUCLEOTIDE SEQUENCE</scope>
    <source>
        <strain evidence="3">BX5</strain>
    </source>
</reference>
<evidence type="ECO:0000256" key="2">
    <source>
        <dbReference type="SAM" id="Phobius"/>
    </source>
</evidence>
<dbReference type="PANTHER" id="PTHR35788">
    <property type="entry name" value="EXPORTED PROTEIN-RELATED"/>
    <property type="match status" value="1"/>
</dbReference>
<dbReference type="AlphaFoldDB" id="A0A8J6J7C5"/>
<protein>
    <submittedName>
        <fullName evidence="3">VanW family protein</fullName>
    </submittedName>
</protein>
<comment type="caution">
    <text evidence="3">The sequence shown here is derived from an EMBL/GenBank/DDBJ whole genome shotgun (WGS) entry which is preliminary data.</text>
</comment>
<feature type="compositionally biased region" description="Low complexity" evidence="1">
    <location>
        <begin position="573"/>
        <end position="587"/>
    </location>
</feature>
<organism evidence="3 4">
    <name type="scientific">Flintibacter faecis</name>
    <dbReference type="NCBI Taxonomy" id="2763047"/>
    <lineage>
        <taxon>Bacteria</taxon>
        <taxon>Bacillati</taxon>
        <taxon>Bacillota</taxon>
        <taxon>Clostridia</taxon>
        <taxon>Eubacteriales</taxon>
        <taxon>Flintibacter</taxon>
    </lineage>
</organism>
<proteinExistence type="predicted"/>
<keyword evidence="2" id="KW-0812">Transmembrane</keyword>
<evidence type="ECO:0000313" key="3">
    <source>
        <dbReference type="EMBL" id="MBC5718212.1"/>
    </source>
</evidence>
<dbReference type="InterPro" id="IPR052913">
    <property type="entry name" value="Glycopeptide_resist_protein"/>
</dbReference>
<dbReference type="Pfam" id="PF04294">
    <property type="entry name" value="VanW"/>
    <property type="match status" value="1"/>
</dbReference>
<evidence type="ECO:0000313" key="4">
    <source>
        <dbReference type="Proteomes" id="UP000602260"/>
    </source>
</evidence>
<accession>A0A8J6J7C5</accession>
<keyword evidence="2" id="KW-0472">Membrane</keyword>
<keyword evidence="2" id="KW-1133">Transmembrane helix</keyword>
<dbReference type="PANTHER" id="PTHR35788:SF1">
    <property type="entry name" value="EXPORTED PROTEIN"/>
    <property type="match status" value="1"/>
</dbReference>
<sequence>MSGHRIEKAPKGEQKQGKKGAVLAGVIAAVLLCGYLGLCAWVGGRNVIMPHVGISGLDVSGMTRDQAADALKNALAEERGDPITLNISCEGWSGKLSAADLAVDQETTVQAAMQAGEGPFLLRGGQYLAHLLGAGSQVELALQDQQPALTALLEDMERQVGDVTMAHWQVSGQTLELTKGVTGLAADEEQAAQLLHQALDQGFAQKFGQGEQNVTVDVDLPVTQMPPQEPDFDAVHQDVYTEPKDAALDGTTHEIVSESVGLDFDPAQLKAAYDQAGEGETVSIPLTVTQPKETRESLSAKLFRDLLGKGTTKVGGSAARKNNVALSAKACNGVILLPGEVFSYNNTTGSRSASKGYQAAPVYVGGASTDEVGGGICQTSSTIYYAVLHTTLEVVERRSHMYNTGYVPAGMDATVYYGSTDFRFRNNTNYPVKLVTESYDKGGSRYLTVKIYGTNETGTYAVPKSTTFDQVAPTTQYKADSSIPRGTTKVDRKQNPYTGVKAKTVRYVYNKDGSLNQEQSMGTSTYKMRPKTIYYNPADGDPATWANGVPPQPSTPGGGQTETKPSTGENTVPAETPAPETPPQTGGETAGGNEPPSQDLQT</sequence>